<organism evidence="1 2">
    <name type="scientific">Favolaschia claudopus</name>
    <dbReference type="NCBI Taxonomy" id="2862362"/>
    <lineage>
        <taxon>Eukaryota</taxon>
        <taxon>Fungi</taxon>
        <taxon>Dikarya</taxon>
        <taxon>Basidiomycota</taxon>
        <taxon>Agaricomycotina</taxon>
        <taxon>Agaricomycetes</taxon>
        <taxon>Agaricomycetidae</taxon>
        <taxon>Agaricales</taxon>
        <taxon>Marasmiineae</taxon>
        <taxon>Mycenaceae</taxon>
        <taxon>Favolaschia</taxon>
    </lineage>
</organism>
<dbReference type="Proteomes" id="UP001362999">
    <property type="component" value="Unassembled WGS sequence"/>
</dbReference>
<evidence type="ECO:0000313" key="2">
    <source>
        <dbReference type="Proteomes" id="UP001362999"/>
    </source>
</evidence>
<sequence>MSVQNRAYEVRGFAYNPIQNAYQKWLKTGKNRAYGRARFWAIWIGHITAYAEGPTVTEWVREEKLSLRYAIIRLINPSPDDDEARVPVYGGDNITRYAKLGNPANAEAS</sequence>
<comment type="caution">
    <text evidence="1">The sequence shown here is derived from an EMBL/GenBank/DDBJ whole genome shotgun (WGS) entry which is preliminary data.</text>
</comment>
<name>A0AAW0AHQ4_9AGAR</name>
<protein>
    <submittedName>
        <fullName evidence="1">Uncharacterized protein</fullName>
    </submittedName>
</protein>
<dbReference type="AlphaFoldDB" id="A0AAW0AHQ4"/>
<accession>A0AAW0AHQ4</accession>
<dbReference type="EMBL" id="JAWWNJ010000066">
    <property type="protein sequence ID" value="KAK7012317.1"/>
    <property type="molecule type" value="Genomic_DNA"/>
</dbReference>
<evidence type="ECO:0000313" key="1">
    <source>
        <dbReference type="EMBL" id="KAK7012317.1"/>
    </source>
</evidence>
<keyword evidence="2" id="KW-1185">Reference proteome</keyword>
<proteinExistence type="predicted"/>
<gene>
    <name evidence="1" type="ORF">R3P38DRAFT_2790984</name>
</gene>
<reference evidence="1 2" key="1">
    <citation type="journal article" date="2024" name="J Genomics">
        <title>Draft genome sequencing and assembly of Favolaschia claudopus CIRM-BRFM 2984 isolated from oak limbs.</title>
        <authorList>
            <person name="Navarro D."/>
            <person name="Drula E."/>
            <person name="Chaduli D."/>
            <person name="Cazenave R."/>
            <person name="Ahrendt S."/>
            <person name="Wang J."/>
            <person name="Lipzen A."/>
            <person name="Daum C."/>
            <person name="Barry K."/>
            <person name="Grigoriev I.V."/>
            <person name="Favel A."/>
            <person name="Rosso M.N."/>
            <person name="Martin F."/>
        </authorList>
    </citation>
    <scope>NUCLEOTIDE SEQUENCE [LARGE SCALE GENOMIC DNA]</scope>
    <source>
        <strain evidence="1 2">CIRM-BRFM 2984</strain>
    </source>
</reference>